<dbReference type="PANTHER" id="PTHR10642">
    <property type="entry name" value="RIBONUCLEASE H1"/>
    <property type="match status" value="1"/>
</dbReference>
<dbReference type="Proteomes" id="UP000054078">
    <property type="component" value="Unassembled WGS sequence"/>
</dbReference>
<evidence type="ECO:0000256" key="11">
    <source>
        <dbReference type="HAMAP-Rule" id="MF_00042"/>
    </source>
</evidence>
<gene>
    <name evidence="11" type="primary">rnhA</name>
    <name evidence="13" type="ORF">AUL39_04295</name>
</gene>
<dbReference type="InterPro" id="IPR002156">
    <property type="entry name" value="RNaseH_domain"/>
</dbReference>
<dbReference type="GO" id="GO:0004523">
    <property type="term" value="F:RNA-DNA hybrid ribonuclease activity"/>
    <property type="evidence" value="ECO:0007669"/>
    <property type="project" value="UniProtKB-UniRule"/>
</dbReference>
<evidence type="ECO:0000259" key="12">
    <source>
        <dbReference type="PROSITE" id="PS50879"/>
    </source>
</evidence>
<dbReference type="NCBIfam" id="NF001236">
    <property type="entry name" value="PRK00203.1"/>
    <property type="match status" value="1"/>
</dbReference>
<evidence type="ECO:0000256" key="3">
    <source>
        <dbReference type="ARBA" id="ARBA00005300"/>
    </source>
</evidence>
<feature type="binding site" evidence="11">
    <location>
        <position position="138"/>
    </location>
    <ligand>
        <name>Mg(2+)</name>
        <dbReference type="ChEBI" id="CHEBI:18420"/>
        <label>2</label>
    </ligand>
</feature>
<evidence type="ECO:0000256" key="8">
    <source>
        <dbReference type="ARBA" id="ARBA00022759"/>
    </source>
</evidence>
<reference evidence="13 14" key="1">
    <citation type="submission" date="2015-12" db="EMBL/GenBank/DDBJ databases">
        <title>Draft Genome Sequence of Olsenella scatoligenes SK9K4T; a Producer of 3-Methylindole- (skatole) and 4-Methylphenol- (p-cresol) Isolated from Pig Feces.</title>
        <authorList>
            <person name="Li X."/>
            <person name="Borg B."/>
            <person name="Canibe N."/>
        </authorList>
    </citation>
    <scope>NUCLEOTIDE SEQUENCE [LARGE SCALE GENOMIC DNA]</scope>
    <source>
        <strain evidence="13 14">SK9K4</strain>
    </source>
</reference>
<keyword evidence="10 11" id="KW-0460">Magnesium</keyword>
<dbReference type="GO" id="GO:0043137">
    <property type="term" value="P:DNA replication, removal of RNA primer"/>
    <property type="evidence" value="ECO:0007669"/>
    <property type="project" value="TreeGrafter"/>
</dbReference>
<dbReference type="GO" id="GO:0003676">
    <property type="term" value="F:nucleic acid binding"/>
    <property type="evidence" value="ECO:0007669"/>
    <property type="project" value="InterPro"/>
</dbReference>
<feature type="domain" description="RNase H type-1" evidence="12">
    <location>
        <begin position="1"/>
        <end position="146"/>
    </location>
</feature>
<dbReference type="STRING" id="1299998.AUL39_04295"/>
<evidence type="ECO:0000256" key="4">
    <source>
        <dbReference type="ARBA" id="ARBA00011245"/>
    </source>
</evidence>
<comment type="function">
    <text evidence="2 11">Endonuclease that specifically degrades the RNA of RNA-DNA hybrids.</text>
</comment>
<feature type="binding site" evidence="11">
    <location>
        <position position="8"/>
    </location>
    <ligand>
        <name>Mg(2+)</name>
        <dbReference type="ChEBI" id="CHEBI:18420"/>
        <label>2</label>
    </ligand>
</feature>
<proteinExistence type="inferred from homology"/>
<feature type="binding site" evidence="11">
    <location>
        <position position="73"/>
    </location>
    <ligand>
        <name>Mg(2+)</name>
        <dbReference type="ChEBI" id="CHEBI:18420"/>
        <label>1</label>
    </ligand>
</feature>
<dbReference type="FunFam" id="3.30.420.10:FF:000089">
    <property type="entry name" value="Ribonuclease H"/>
    <property type="match status" value="1"/>
</dbReference>
<comment type="subcellular location">
    <subcellularLocation>
        <location evidence="11">Cytoplasm</location>
    </subcellularLocation>
</comment>
<dbReference type="AlphaFoldDB" id="A0A124EH48"/>
<feature type="binding site" evidence="11">
    <location>
        <position position="8"/>
    </location>
    <ligand>
        <name>Mg(2+)</name>
        <dbReference type="ChEBI" id="CHEBI:18420"/>
        <label>1</label>
    </ligand>
</feature>
<dbReference type="HAMAP" id="MF_00042">
    <property type="entry name" value="RNase_H"/>
    <property type="match status" value="1"/>
</dbReference>
<feature type="binding site" evidence="11">
    <location>
        <position position="51"/>
    </location>
    <ligand>
        <name>Mg(2+)</name>
        <dbReference type="ChEBI" id="CHEBI:18420"/>
        <label>1</label>
    </ligand>
</feature>
<dbReference type="EC" id="3.1.26.4" evidence="5 11"/>
<keyword evidence="11" id="KW-0963">Cytoplasm</keyword>
<evidence type="ECO:0000256" key="2">
    <source>
        <dbReference type="ARBA" id="ARBA00004065"/>
    </source>
</evidence>
<dbReference type="PROSITE" id="PS50879">
    <property type="entry name" value="RNASE_H_1"/>
    <property type="match status" value="1"/>
</dbReference>
<evidence type="ECO:0000256" key="1">
    <source>
        <dbReference type="ARBA" id="ARBA00000077"/>
    </source>
</evidence>
<evidence type="ECO:0000256" key="9">
    <source>
        <dbReference type="ARBA" id="ARBA00022801"/>
    </source>
</evidence>
<comment type="similarity">
    <text evidence="3 11">Belongs to the RNase H family.</text>
</comment>
<dbReference type="CDD" id="cd09278">
    <property type="entry name" value="RNase_HI_prokaryote_like"/>
    <property type="match status" value="1"/>
</dbReference>
<dbReference type="InterPro" id="IPR012337">
    <property type="entry name" value="RNaseH-like_sf"/>
</dbReference>
<dbReference type="OrthoDB" id="7845843at2"/>
<protein>
    <recommendedName>
        <fullName evidence="5 11">Ribonuclease H</fullName>
        <shortName evidence="11">RNase H</shortName>
        <ecNumber evidence="5 11">3.1.26.4</ecNumber>
    </recommendedName>
</protein>
<dbReference type="GO" id="GO:0000287">
    <property type="term" value="F:magnesium ion binding"/>
    <property type="evidence" value="ECO:0007669"/>
    <property type="project" value="UniProtKB-UniRule"/>
</dbReference>
<dbReference type="Pfam" id="PF00075">
    <property type="entry name" value="RNase_H"/>
    <property type="match status" value="1"/>
</dbReference>
<keyword evidence="14" id="KW-1185">Reference proteome</keyword>
<keyword evidence="8 11" id="KW-0255">Endonuclease</keyword>
<dbReference type="SUPFAM" id="SSF53098">
    <property type="entry name" value="Ribonuclease H-like"/>
    <property type="match status" value="1"/>
</dbReference>
<evidence type="ECO:0000313" key="14">
    <source>
        <dbReference type="Proteomes" id="UP000054078"/>
    </source>
</evidence>
<sequence length="161" mass="17699">MRVVAYSDGSSRGNPGPGGFGAVLLYTDPAGQTHKRELSQGYQRTTNNRMELMGAIAALEALTRPCSVELHSDSQYVVKAFNDHWIDGWIRRGWKTSQKQPVKNVDLWNRLLAAMAPHDVSFVWVKGHAGHDLNERCDELATTAADGDALVDDEGFSDADV</sequence>
<accession>A0A124EH48</accession>
<dbReference type="InterPro" id="IPR036397">
    <property type="entry name" value="RNaseH_sf"/>
</dbReference>
<organism evidence="13 14">
    <name type="scientific">Tractidigestivibacter scatoligenes</name>
    <name type="common">Olsenella scatoligenes</name>
    <dbReference type="NCBI Taxonomy" id="1299998"/>
    <lineage>
        <taxon>Bacteria</taxon>
        <taxon>Bacillati</taxon>
        <taxon>Actinomycetota</taxon>
        <taxon>Coriobacteriia</taxon>
        <taxon>Coriobacteriales</taxon>
        <taxon>Atopobiaceae</taxon>
        <taxon>Tractidigestivibacter</taxon>
    </lineage>
</organism>
<dbReference type="GO" id="GO:0005737">
    <property type="term" value="C:cytoplasm"/>
    <property type="evidence" value="ECO:0007669"/>
    <property type="project" value="UniProtKB-SubCell"/>
</dbReference>
<dbReference type="InterPro" id="IPR022892">
    <property type="entry name" value="RNaseHI"/>
</dbReference>
<evidence type="ECO:0000256" key="6">
    <source>
        <dbReference type="ARBA" id="ARBA00022722"/>
    </source>
</evidence>
<dbReference type="PANTHER" id="PTHR10642:SF26">
    <property type="entry name" value="RIBONUCLEASE H1"/>
    <property type="match status" value="1"/>
</dbReference>
<comment type="caution">
    <text evidence="13">The sequence shown here is derived from an EMBL/GenBank/DDBJ whole genome shotgun (WGS) entry which is preliminary data.</text>
</comment>
<evidence type="ECO:0000256" key="10">
    <source>
        <dbReference type="ARBA" id="ARBA00022842"/>
    </source>
</evidence>
<keyword evidence="6 11" id="KW-0540">Nuclease</keyword>
<comment type="catalytic activity">
    <reaction evidence="1 11">
        <text>Endonucleolytic cleavage to 5'-phosphomonoester.</text>
        <dbReference type="EC" id="3.1.26.4"/>
    </reaction>
</comment>
<comment type="cofactor">
    <cofactor evidence="11">
        <name>Mg(2+)</name>
        <dbReference type="ChEBI" id="CHEBI:18420"/>
    </cofactor>
    <text evidence="11">Binds 1 Mg(2+) ion per subunit. May bind a second metal ion at a regulatory site, or after substrate binding.</text>
</comment>
<evidence type="ECO:0000256" key="5">
    <source>
        <dbReference type="ARBA" id="ARBA00012180"/>
    </source>
</evidence>
<name>A0A124EH48_TRASO</name>
<keyword evidence="9 11" id="KW-0378">Hydrolase</keyword>
<evidence type="ECO:0000256" key="7">
    <source>
        <dbReference type="ARBA" id="ARBA00022723"/>
    </source>
</evidence>
<dbReference type="EMBL" id="LOJF01000001">
    <property type="protein sequence ID" value="KUH59529.1"/>
    <property type="molecule type" value="Genomic_DNA"/>
</dbReference>
<comment type="subunit">
    <text evidence="4 11">Monomer.</text>
</comment>
<dbReference type="RefSeq" id="WP_059053927.1">
    <property type="nucleotide sequence ID" value="NZ_JAZHSO010000005.1"/>
</dbReference>
<dbReference type="InterPro" id="IPR050092">
    <property type="entry name" value="RNase_H"/>
</dbReference>
<keyword evidence="7 11" id="KW-0479">Metal-binding</keyword>
<evidence type="ECO:0000313" key="13">
    <source>
        <dbReference type="EMBL" id="KUH59529.1"/>
    </source>
</evidence>
<dbReference type="Gene3D" id="3.30.420.10">
    <property type="entry name" value="Ribonuclease H-like superfamily/Ribonuclease H"/>
    <property type="match status" value="1"/>
</dbReference>